<organism evidence="13 14">
    <name type="scientific">Parasitella parasitica</name>
    <dbReference type="NCBI Taxonomy" id="35722"/>
    <lineage>
        <taxon>Eukaryota</taxon>
        <taxon>Fungi</taxon>
        <taxon>Fungi incertae sedis</taxon>
        <taxon>Mucoromycota</taxon>
        <taxon>Mucoromycotina</taxon>
        <taxon>Mucoromycetes</taxon>
        <taxon>Mucorales</taxon>
        <taxon>Mucorineae</taxon>
        <taxon>Mucoraceae</taxon>
        <taxon>Parasitella</taxon>
    </lineage>
</organism>
<evidence type="ECO:0000256" key="2">
    <source>
        <dbReference type="ARBA" id="ARBA00004496"/>
    </source>
</evidence>
<dbReference type="GO" id="GO:0051301">
    <property type="term" value="P:cell division"/>
    <property type="evidence" value="ECO:0007669"/>
    <property type="project" value="UniProtKB-KW"/>
</dbReference>
<proteinExistence type="inferred from homology"/>
<evidence type="ECO:0000256" key="9">
    <source>
        <dbReference type="ARBA" id="ARBA00023067"/>
    </source>
</evidence>
<accession>A0A0B7NM14</accession>
<evidence type="ECO:0000256" key="6">
    <source>
        <dbReference type="ARBA" id="ARBA00022490"/>
    </source>
</evidence>
<feature type="region of interest" description="Disordered" evidence="12">
    <location>
        <begin position="218"/>
        <end position="307"/>
    </location>
</feature>
<feature type="compositionally biased region" description="Low complexity" evidence="12">
    <location>
        <begin position="7"/>
        <end position="50"/>
    </location>
</feature>
<evidence type="ECO:0000313" key="14">
    <source>
        <dbReference type="Proteomes" id="UP000054107"/>
    </source>
</evidence>
<feature type="region of interest" description="Disordered" evidence="12">
    <location>
        <begin position="1"/>
        <end position="54"/>
    </location>
</feature>
<comment type="similarity">
    <text evidence="3 11">Belongs to the CND2 (condensin subunit 2) family.</text>
</comment>
<keyword evidence="5" id="KW-0158">Chromosome</keyword>
<evidence type="ECO:0000256" key="5">
    <source>
        <dbReference type="ARBA" id="ARBA00022454"/>
    </source>
</evidence>
<dbReference type="PANTHER" id="PTHR13108:SF9">
    <property type="entry name" value="CONDENSIN COMPLEX SUBUNIT 2"/>
    <property type="match status" value="1"/>
</dbReference>
<reference evidence="13 14" key="1">
    <citation type="submission" date="2014-09" db="EMBL/GenBank/DDBJ databases">
        <authorList>
            <person name="Ellenberger Sabrina"/>
        </authorList>
    </citation>
    <scope>NUCLEOTIDE SEQUENCE [LARGE SCALE GENOMIC DNA]</scope>
    <source>
        <strain evidence="13 14">CBS 412.66</strain>
    </source>
</reference>
<feature type="region of interest" description="Disordered" evidence="12">
    <location>
        <begin position="578"/>
        <end position="602"/>
    </location>
</feature>
<feature type="region of interest" description="Disordered" evidence="12">
    <location>
        <begin position="415"/>
        <end position="438"/>
    </location>
</feature>
<dbReference type="Pfam" id="PF05786">
    <property type="entry name" value="Cnd2"/>
    <property type="match status" value="2"/>
</dbReference>
<keyword evidence="10 11" id="KW-0131">Cell cycle</keyword>
<keyword evidence="9 11" id="KW-0226">DNA condensation</keyword>
<evidence type="ECO:0000256" key="8">
    <source>
        <dbReference type="ARBA" id="ARBA00022776"/>
    </source>
</evidence>
<dbReference type="OrthoDB" id="362021at2759"/>
<comment type="function">
    <text evidence="11">Regulatory subunit of the condensin complex, a complex required for conversion of interphase chromatin into mitotic-like condense chromosomes.</text>
</comment>
<evidence type="ECO:0000256" key="3">
    <source>
        <dbReference type="ARBA" id="ARBA00009471"/>
    </source>
</evidence>
<dbReference type="GO" id="GO:0003682">
    <property type="term" value="F:chromatin binding"/>
    <property type="evidence" value="ECO:0007669"/>
    <property type="project" value="TreeGrafter"/>
</dbReference>
<dbReference type="InterPro" id="IPR022816">
    <property type="entry name" value="Condensin_barren_su2"/>
</dbReference>
<dbReference type="PANTHER" id="PTHR13108">
    <property type="entry name" value="CONDENSIN COMPLEX SUBUNIT 2"/>
    <property type="match status" value="1"/>
</dbReference>
<evidence type="ECO:0000256" key="4">
    <source>
        <dbReference type="ARBA" id="ARBA00016065"/>
    </source>
</evidence>
<sequence length="797" mass="90346">MQREPLSSSNSQSQTSSRASKRSLSSAHSSSTNNTSNTNNNNNNNNNTLSVQPTVPTLTPAQMYSNFEEWIKMCTDNKVNVSNTWNFALIDYFHEMTFIREGDSINFQKASCTLDGCVKIYTSRVDSVATETGKLLSDTDGGDDENRQERRVRRKFDLDFSVDPLFKKTSADFDEGGARGLLLNHLSLDQNCKIIFDASDATVECDVEDVNNEQAIMSIEHIEPDEPDEPDESVDTDDDMDDPSEDEDTQDKPDPNPVEEEQTSTSNEQESSSTKEDESNTAMEEPPLETRDHTSTEDPTAPQEPPSVLVEGEVAKENSPTAHISEESRVEIFRLKAKLPSFENLPGFHIVPFLNGFDFFSDDATLAMPDLDHEEDEDEEAMMDVAKELDIAPDAFQFDDYEIDYGMDDMDPFADTAEDNHYPGNEAPEPQEIEPTSPRVPENDFLSAFIHNGDQEMLNYFDSTLVKNWAGPEHWKLRRPIEKKPATTAASNEVDQNDKTKKSATKKHVSEFVLPFDQVLENYDEINDDKVFEQAVRKPVLSRDILNKMSDNSLPDDIHFSSKLLLQYFLKPAFPMGPRKKKPKQQTPIVSTGTPQDNGGTPDVDFWAGQTQGFDDDMADYGMDYGDDMDVPTDTYDVNDQTILTAFEDNTFYNDNYDDNEHSALYGDELITNHRLKKTKPLYVNYARTAKRVDVKKLKDNLWKVLTTNELNEERVHGELRFTDIVHNLKKLYSPKTMRDISVPFCFICLLHLANEKDLSISGMGAQYQDDDDFVLGDDNDWMNNETILNEVTIVQN</sequence>
<keyword evidence="7 11" id="KW-0132">Cell division</keyword>
<feature type="compositionally biased region" description="Low complexity" evidence="12">
    <location>
        <begin position="263"/>
        <end position="272"/>
    </location>
</feature>
<evidence type="ECO:0000256" key="12">
    <source>
        <dbReference type="SAM" id="MobiDB-lite"/>
    </source>
</evidence>
<evidence type="ECO:0000256" key="1">
    <source>
        <dbReference type="ARBA" id="ARBA00004286"/>
    </source>
</evidence>
<evidence type="ECO:0000313" key="13">
    <source>
        <dbReference type="EMBL" id="CEP15933.1"/>
    </source>
</evidence>
<comment type="subcellular location">
    <subcellularLocation>
        <location evidence="1">Chromosome</location>
    </subcellularLocation>
    <subcellularLocation>
        <location evidence="2">Cytoplasm</location>
    </subcellularLocation>
</comment>
<evidence type="ECO:0000256" key="11">
    <source>
        <dbReference type="PIRNR" id="PIRNR017126"/>
    </source>
</evidence>
<feature type="compositionally biased region" description="Polar residues" evidence="12">
    <location>
        <begin position="585"/>
        <end position="599"/>
    </location>
</feature>
<dbReference type="EMBL" id="LN732725">
    <property type="protein sequence ID" value="CEP15933.1"/>
    <property type="molecule type" value="Genomic_DNA"/>
</dbReference>
<keyword evidence="6" id="KW-0963">Cytoplasm</keyword>
<evidence type="ECO:0000256" key="10">
    <source>
        <dbReference type="ARBA" id="ARBA00023306"/>
    </source>
</evidence>
<dbReference type="GO" id="GO:0000796">
    <property type="term" value="C:condensin complex"/>
    <property type="evidence" value="ECO:0007669"/>
    <property type="project" value="InterPro"/>
</dbReference>
<dbReference type="Proteomes" id="UP000054107">
    <property type="component" value="Unassembled WGS sequence"/>
</dbReference>
<dbReference type="PIRSF" id="PIRSF017126">
    <property type="entry name" value="Condensin_H"/>
    <property type="match status" value="1"/>
</dbReference>
<dbReference type="STRING" id="35722.A0A0B7NM14"/>
<dbReference type="AlphaFoldDB" id="A0A0B7NM14"/>
<keyword evidence="8 11" id="KW-0498">Mitosis</keyword>
<dbReference type="GO" id="GO:0007076">
    <property type="term" value="P:mitotic chromosome condensation"/>
    <property type="evidence" value="ECO:0007669"/>
    <property type="project" value="InterPro"/>
</dbReference>
<gene>
    <name evidence="13" type="primary">PARPA_10179.1 scaffold 39661</name>
</gene>
<evidence type="ECO:0000256" key="7">
    <source>
        <dbReference type="ARBA" id="ARBA00022618"/>
    </source>
</evidence>
<dbReference type="GO" id="GO:0005737">
    <property type="term" value="C:cytoplasm"/>
    <property type="evidence" value="ECO:0007669"/>
    <property type="project" value="UniProtKB-SubCell"/>
</dbReference>
<feature type="region of interest" description="Disordered" evidence="12">
    <location>
        <begin position="480"/>
        <end position="505"/>
    </location>
</feature>
<name>A0A0B7NM14_9FUNG</name>
<protein>
    <recommendedName>
        <fullName evidence="4 11">Condensin complex subunit 2</fullName>
    </recommendedName>
</protein>
<feature type="compositionally biased region" description="Acidic residues" evidence="12">
    <location>
        <begin position="223"/>
        <end position="249"/>
    </location>
</feature>
<keyword evidence="14" id="KW-1185">Reference proteome</keyword>